<dbReference type="Proteomes" id="UP000268908">
    <property type="component" value="Unassembled WGS sequence"/>
</dbReference>
<keyword evidence="1" id="KW-0472">Membrane</keyword>
<dbReference type="AlphaFoldDB" id="A0A497XJS3"/>
<gene>
    <name evidence="2" type="ORF">DFR35_0678</name>
</gene>
<dbReference type="OrthoDB" id="8566637at2"/>
<feature type="transmembrane region" description="Helical" evidence="1">
    <location>
        <begin position="43"/>
        <end position="60"/>
    </location>
</feature>
<name>A0A497XJS3_9PROT</name>
<organism evidence="2 3">
    <name type="scientific">Sulfurisoma sediminicola</name>
    <dbReference type="NCBI Taxonomy" id="1381557"/>
    <lineage>
        <taxon>Bacteria</taxon>
        <taxon>Pseudomonadati</taxon>
        <taxon>Pseudomonadota</taxon>
        <taxon>Betaproteobacteria</taxon>
        <taxon>Nitrosomonadales</taxon>
        <taxon>Sterolibacteriaceae</taxon>
        <taxon>Sulfurisoma</taxon>
    </lineage>
</organism>
<evidence type="ECO:0000313" key="2">
    <source>
        <dbReference type="EMBL" id="RLJ68124.1"/>
    </source>
</evidence>
<comment type="caution">
    <text evidence="2">The sequence shown here is derived from an EMBL/GenBank/DDBJ whole genome shotgun (WGS) entry which is preliminary data.</text>
</comment>
<protein>
    <submittedName>
        <fullName evidence="2">Uncharacterized protein</fullName>
    </submittedName>
</protein>
<evidence type="ECO:0000256" key="1">
    <source>
        <dbReference type="SAM" id="Phobius"/>
    </source>
</evidence>
<evidence type="ECO:0000313" key="3">
    <source>
        <dbReference type="Proteomes" id="UP000268908"/>
    </source>
</evidence>
<reference evidence="2 3" key="1">
    <citation type="submission" date="2018-10" db="EMBL/GenBank/DDBJ databases">
        <title>Genomic Encyclopedia of Type Strains, Phase IV (KMG-IV): sequencing the most valuable type-strain genomes for metagenomic binning, comparative biology and taxonomic classification.</title>
        <authorList>
            <person name="Goeker M."/>
        </authorList>
    </citation>
    <scope>NUCLEOTIDE SEQUENCE [LARGE SCALE GENOMIC DNA]</scope>
    <source>
        <strain evidence="2 3">DSM 26916</strain>
    </source>
</reference>
<keyword evidence="1" id="KW-1133">Transmembrane helix</keyword>
<proteinExistence type="predicted"/>
<dbReference type="RefSeq" id="WP_121240048.1">
    <property type="nucleotide sequence ID" value="NZ_BHVV01000001.1"/>
</dbReference>
<keyword evidence="3" id="KW-1185">Reference proteome</keyword>
<accession>A0A497XJS3</accession>
<dbReference type="EMBL" id="RCCI01000004">
    <property type="protein sequence ID" value="RLJ68124.1"/>
    <property type="molecule type" value="Genomic_DNA"/>
</dbReference>
<sequence>MSDPETERGVRRVVGIAVLRRLRRMVDGDAAAEAEKSVLARRLAWAFALAALLAVAWIAFR</sequence>
<keyword evidence="1" id="KW-0812">Transmembrane</keyword>